<name>A0A382V2T2_9ZZZZ</name>
<reference evidence="2" key="1">
    <citation type="submission" date="2018-05" db="EMBL/GenBank/DDBJ databases">
        <authorList>
            <person name="Lanie J.A."/>
            <person name="Ng W.-L."/>
            <person name="Kazmierczak K.M."/>
            <person name="Andrzejewski T.M."/>
            <person name="Davidsen T.M."/>
            <person name="Wayne K.J."/>
            <person name="Tettelin H."/>
            <person name="Glass J.I."/>
            <person name="Rusch D."/>
            <person name="Podicherti R."/>
            <person name="Tsui H.-C.T."/>
            <person name="Winkler M.E."/>
        </authorList>
    </citation>
    <scope>NUCLEOTIDE SEQUENCE</scope>
</reference>
<evidence type="ECO:0000313" key="2">
    <source>
        <dbReference type="EMBL" id="SVD40866.1"/>
    </source>
</evidence>
<gene>
    <name evidence="2" type="ORF">METZ01_LOCUS393720</name>
</gene>
<evidence type="ECO:0000256" key="1">
    <source>
        <dbReference type="SAM" id="MobiDB-lite"/>
    </source>
</evidence>
<sequence>MANKDQGRKDKKKPSKLTPAEKKRRKQEKKNRKQ</sequence>
<accession>A0A382V2T2</accession>
<feature type="non-terminal residue" evidence="2">
    <location>
        <position position="34"/>
    </location>
</feature>
<feature type="region of interest" description="Disordered" evidence="1">
    <location>
        <begin position="1"/>
        <end position="34"/>
    </location>
</feature>
<protein>
    <submittedName>
        <fullName evidence="2">Uncharacterized protein</fullName>
    </submittedName>
</protein>
<proteinExistence type="predicted"/>
<dbReference type="EMBL" id="UINC01148783">
    <property type="protein sequence ID" value="SVD40866.1"/>
    <property type="molecule type" value="Genomic_DNA"/>
</dbReference>
<dbReference type="AlphaFoldDB" id="A0A382V2T2"/>
<feature type="compositionally biased region" description="Basic residues" evidence="1">
    <location>
        <begin position="22"/>
        <end position="34"/>
    </location>
</feature>
<organism evidence="2">
    <name type="scientific">marine metagenome</name>
    <dbReference type="NCBI Taxonomy" id="408172"/>
    <lineage>
        <taxon>unclassified sequences</taxon>
        <taxon>metagenomes</taxon>
        <taxon>ecological metagenomes</taxon>
    </lineage>
</organism>